<evidence type="ECO:0000313" key="3">
    <source>
        <dbReference type="Proteomes" id="UP001556098"/>
    </source>
</evidence>
<reference evidence="2 3" key="1">
    <citation type="submission" date="2024-07" db="EMBL/GenBank/DDBJ databases">
        <title>Marimonas sp.nov., isolated from tidal-flat sediment.</title>
        <authorList>
            <person name="Jayan J.N."/>
            <person name="Lee S.S."/>
        </authorList>
    </citation>
    <scope>NUCLEOTIDE SEQUENCE [LARGE SCALE GENOMIC DNA]</scope>
    <source>
        <strain evidence="2 3">MJW-29</strain>
    </source>
</reference>
<organism evidence="2 3">
    <name type="scientific">Sulfitobacter sediminis</name>
    <dbReference type="NCBI Taxonomy" id="3234186"/>
    <lineage>
        <taxon>Bacteria</taxon>
        <taxon>Pseudomonadati</taxon>
        <taxon>Pseudomonadota</taxon>
        <taxon>Alphaproteobacteria</taxon>
        <taxon>Rhodobacterales</taxon>
        <taxon>Roseobacteraceae</taxon>
        <taxon>Sulfitobacter</taxon>
    </lineage>
</organism>
<comment type="caution">
    <text evidence="2">The sequence shown here is derived from an EMBL/GenBank/DDBJ whole genome shotgun (WGS) entry which is preliminary data.</text>
</comment>
<name>A0ABV3RKF5_9RHOB</name>
<feature type="chain" id="PRO_5046869107" evidence="1">
    <location>
        <begin position="21"/>
        <end position="132"/>
    </location>
</feature>
<sequence length="132" mass="13849">MRRLLISALSGVLLAGPLQAQTFRAENGVIVTPVAGGFEISSGGGQGARGMWCAAADYALDVLGAGGFDRIYIAQGRRLAFGERGPVRFTMDPTGLTPRRVLVVGMSLSAPGSNLSVDHALLFCQDARTIDR</sequence>
<keyword evidence="1" id="KW-0732">Signal</keyword>
<dbReference type="Proteomes" id="UP001556098">
    <property type="component" value="Unassembled WGS sequence"/>
</dbReference>
<dbReference type="RefSeq" id="WP_367877145.1">
    <property type="nucleotide sequence ID" value="NZ_JBFNXX010000004.1"/>
</dbReference>
<accession>A0ABV3RKF5</accession>
<evidence type="ECO:0000313" key="2">
    <source>
        <dbReference type="EMBL" id="MEW9919444.1"/>
    </source>
</evidence>
<dbReference type="EMBL" id="JBFNXX010000004">
    <property type="protein sequence ID" value="MEW9919444.1"/>
    <property type="molecule type" value="Genomic_DNA"/>
</dbReference>
<feature type="signal peptide" evidence="1">
    <location>
        <begin position="1"/>
        <end position="20"/>
    </location>
</feature>
<proteinExistence type="predicted"/>
<keyword evidence="3" id="KW-1185">Reference proteome</keyword>
<evidence type="ECO:0000256" key="1">
    <source>
        <dbReference type="SAM" id="SignalP"/>
    </source>
</evidence>
<protein>
    <submittedName>
        <fullName evidence="2">Uncharacterized protein</fullName>
    </submittedName>
</protein>
<gene>
    <name evidence="2" type="ORF">AB2B41_07510</name>
</gene>